<keyword evidence="4" id="KW-1185">Reference proteome</keyword>
<dbReference type="Pfam" id="PF12770">
    <property type="entry name" value="CHAT"/>
    <property type="match status" value="1"/>
</dbReference>
<accession>A0ABS3FT50</accession>
<evidence type="ECO:0000256" key="1">
    <source>
        <dbReference type="SAM" id="MobiDB-lite"/>
    </source>
</evidence>
<dbReference type="InterPro" id="IPR024983">
    <property type="entry name" value="CHAT_dom"/>
</dbReference>
<feature type="non-terminal residue" evidence="3">
    <location>
        <position position="1"/>
    </location>
</feature>
<dbReference type="Proteomes" id="UP000664844">
    <property type="component" value="Unassembled WGS sequence"/>
</dbReference>
<evidence type="ECO:0000313" key="3">
    <source>
        <dbReference type="EMBL" id="MBO0350295.1"/>
    </source>
</evidence>
<reference evidence="3 4" key="1">
    <citation type="submission" date="2021-03" db="EMBL/GenBank/DDBJ databases">
        <title>Metabolic Capacity of the Antarctic Cyanobacterium Phormidium pseudopriestleyi that Sustains Oxygenic Photosynthesis in the Presence of Hydrogen Sulfide.</title>
        <authorList>
            <person name="Lumian J.E."/>
            <person name="Jungblut A.D."/>
            <person name="Dillon M.L."/>
            <person name="Hawes I."/>
            <person name="Doran P.T."/>
            <person name="Mackey T.J."/>
            <person name="Dick G.J."/>
            <person name="Grettenberger C.L."/>
            <person name="Sumner D.Y."/>
        </authorList>
    </citation>
    <scope>NUCLEOTIDE SEQUENCE [LARGE SCALE GENOMIC DNA]</scope>
    <source>
        <strain evidence="3 4">FRX01</strain>
    </source>
</reference>
<proteinExistence type="predicted"/>
<evidence type="ECO:0000259" key="2">
    <source>
        <dbReference type="Pfam" id="PF12770"/>
    </source>
</evidence>
<name>A0ABS3FT50_9CYAN</name>
<sequence>EACLNLDRPEQALLTVERSKARTFIELLHNANRLPENATPAQRERYDQLNREIAALQYALDDQPPAEPSDSQPGQRSLDLTPIASPNNPLTDLLAQRKALLAEINDPTFNEFEAVKPELPDFSQLLTPTSAILEWFLPQDPDLGAYAFLITHSNGQTHIHPHRYSRDQRRALDEFNQTYNDDYRAASWYDALEERLDHLAQLLDLPQLLTHCPDPCEHLILIPHLYLHLFPLHALTLPVQPVGAQCAGPIPEGLRIAPLQDCFVQGVRYAPSCQILAYLQSRPHTAPTAPFFAVQNPTEDLPYTDVEIDLIRPRFLPNPYILKHRKANKAAFEESTTRAQLHSSEIVHFACHGGFNSANPLNSALILAGNSPAPPDDARTLTLRDGRRFDTELQGLTAAEIYRNLKLTCRLVILSACETGRLDSRITDEYIGLANALLYAGSGTVVDTLWCVDDFATAFLAVRFYEELTPTRTIPQALQAAQTWFRTRTPAQILDWCKDTLEFSEDDLARFQLRLSRYNRQTPFSDRLYWSAFRVNGLE</sequence>
<gene>
    <name evidence="3" type="ORF">J0895_14510</name>
</gene>
<protein>
    <submittedName>
        <fullName evidence="3">CHAT domain-containing protein</fullName>
    </submittedName>
</protein>
<feature type="region of interest" description="Disordered" evidence="1">
    <location>
        <begin position="62"/>
        <end position="86"/>
    </location>
</feature>
<organism evidence="3 4">
    <name type="scientific">Phormidium pseudopriestleyi FRX01</name>
    <dbReference type="NCBI Taxonomy" id="1759528"/>
    <lineage>
        <taxon>Bacteria</taxon>
        <taxon>Bacillati</taxon>
        <taxon>Cyanobacteriota</taxon>
        <taxon>Cyanophyceae</taxon>
        <taxon>Oscillatoriophycideae</taxon>
        <taxon>Oscillatoriales</taxon>
        <taxon>Oscillatoriaceae</taxon>
        <taxon>Phormidium</taxon>
    </lineage>
</organism>
<dbReference type="RefSeq" id="WP_207088782.1">
    <property type="nucleotide sequence ID" value="NZ_JAFLQW010000382.1"/>
</dbReference>
<comment type="caution">
    <text evidence="3">The sequence shown here is derived from an EMBL/GenBank/DDBJ whole genome shotgun (WGS) entry which is preliminary data.</text>
</comment>
<dbReference type="EMBL" id="JAFLQW010000382">
    <property type="protein sequence ID" value="MBO0350295.1"/>
    <property type="molecule type" value="Genomic_DNA"/>
</dbReference>
<evidence type="ECO:0000313" key="4">
    <source>
        <dbReference type="Proteomes" id="UP000664844"/>
    </source>
</evidence>
<feature type="domain" description="CHAT" evidence="2">
    <location>
        <begin position="196"/>
        <end position="533"/>
    </location>
</feature>